<keyword evidence="7" id="KW-0611">Plant defense</keyword>
<dbReference type="Gene3D" id="1.10.640.10">
    <property type="entry name" value="Haem peroxidase domain superfamily, animal type"/>
    <property type="match status" value="1"/>
</dbReference>
<dbReference type="STRING" id="1745343.A0A2J6PFT9"/>
<dbReference type="GO" id="GO:0020037">
    <property type="term" value="F:heme binding"/>
    <property type="evidence" value="ECO:0007669"/>
    <property type="project" value="InterPro"/>
</dbReference>
<dbReference type="InterPro" id="IPR019791">
    <property type="entry name" value="Haem_peroxidase_animal"/>
</dbReference>
<proteinExistence type="predicted"/>
<comment type="cofactor">
    <cofactor evidence="1">
        <name>Ca(2+)</name>
        <dbReference type="ChEBI" id="CHEBI:29108"/>
    </cofactor>
</comment>
<evidence type="ECO:0000256" key="8">
    <source>
        <dbReference type="ARBA" id="ARBA00022832"/>
    </source>
</evidence>
<evidence type="ECO:0000256" key="2">
    <source>
        <dbReference type="ARBA" id="ARBA00022516"/>
    </source>
</evidence>
<dbReference type="OrthoDB" id="823504at2759"/>
<keyword evidence="6" id="KW-0925">Oxylipin biosynthesis</keyword>
<evidence type="ECO:0000256" key="11">
    <source>
        <dbReference type="ARBA" id="ARBA00023004"/>
    </source>
</evidence>
<keyword evidence="9" id="KW-0223">Dioxygenase</keyword>
<dbReference type="GO" id="GO:0004601">
    <property type="term" value="F:peroxidase activity"/>
    <property type="evidence" value="ECO:0007669"/>
    <property type="project" value="UniProtKB-KW"/>
</dbReference>
<organism evidence="15 16">
    <name type="scientific">Hyaloscypha hepaticicola</name>
    <dbReference type="NCBI Taxonomy" id="2082293"/>
    <lineage>
        <taxon>Eukaryota</taxon>
        <taxon>Fungi</taxon>
        <taxon>Dikarya</taxon>
        <taxon>Ascomycota</taxon>
        <taxon>Pezizomycotina</taxon>
        <taxon>Leotiomycetes</taxon>
        <taxon>Helotiales</taxon>
        <taxon>Hyaloscyphaceae</taxon>
        <taxon>Hyaloscypha</taxon>
    </lineage>
</organism>
<dbReference type="InterPro" id="IPR034815">
    <property type="entry name" value="A_dioxygenase"/>
</dbReference>
<dbReference type="GO" id="GO:0006952">
    <property type="term" value="P:defense response"/>
    <property type="evidence" value="ECO:0007669"/>
    <property type="project" value="UniProtKB-KW"/>
</dbReference>
<evidence type="ECO:0000256" key="4">
    <source>
        <dbReference type="ARBA" id="ARBA00022617"/>
    </source>
</evidence>
<keyword evidence="11 14" id="KW-0408">Iron</keyword>
<evidence type="ECO:0000256" key="3">
    <source>
        <dbReference type="ARBA" id="ARBA00022559"/>
    </source>
</evidence>
<keyword evidence="4 14" id="KW-0349">Heme</keyword>
<dbReference type="Proteomes" id="UP000235672">
    <property type="component" value="Unassembled WGS sequence"/>
</dbReference>
<dbReference type="PANTHER" id="PTHR11903:SF11">
    <property type="entry name" value="ALPHA-DIOXYGENASE 1"/>
    <property type="match status" value="1"/>
</dbReference>
<gene>
    <name evidence="15" type="ORF">NA56DRAFT_683222</name>
</gene>
<evidence type="ECO:0000256" key="10">
    <source>
        <dbReference type="ARBA" id="ARBA00023002"/>
    </source>
</evidence>
<evidence type="ECO:0000256" key="13">
    <source>
        <dbReference type="ARBA" id="ARBA00023160"/>
    </source>
</evidence>
<dbReference type="GO" id="GO:0006979">
    <property type="term" value="P:response to oxidative stress"/>
    <property type="evidence" value="ECO:0007669"/>
    <property type="project" value="InterPro"/>
</dbReference>
<dbReference type="GO" id="GO:0006633">
    <property type="term" value="P:fatty acid biosynthetic process"/>
    <property type="evidence" value="ECO:0007669"/>
    <property type="project" value="UniProtKB-KW"/>
</dbReference>
<name>A0A2J6PFT9_9HELO</name>
<keyword evidence="13" id="KW-0275">Fatty acid biosynthesis</keyword>
<dbReference type="PROSITE" id="PS50292">
    <property type="entry name" value="PEROXIDASE_3"/>
    <property type="match status" value="1"/>
</dbReference>
<evidence type="ECO:0000313" key="15">
    <source>
        <dbReference type="EMBL" id="PMD12884.1"/>
    </source>
</evidence>
<evidence type="ECO:0000256" key="5">
    <source>
        <dbReference type="ARBA" id="ARBA00022723"/>
    </source>
</evidence>
<dbReference type="Pfam" id="PF03098">
    <property type="entry name" value="An_peroxidase"/>
    <property type="match status" value="1"/>
</dbReference>
<dbReference type="GO" id="GO:0031408">
    <property type="term" value="P:oxylipin biosynthetic process"/>
    <property type="evidence" value="ECO:0007669"/>
    <property type="project" value="UniProtKB-KW"/>
</dbReference>
<keyword evidence="5 14" id="KW-0479">Metal-binding</keyword>
<feature type="binding site" description="axial binding residue" evidence="14">
    <location>
        <position position="382"/>
    </location>
    <ligand>
        <name>heme b</name>
        <dbReference type="ChEBI" id="CHEBI:60344"/>
    </ligand>
    <ligandPart>
        <name>Fe</name>
        <dbReference type="ChEBI" id="CHEBI:18248"/>
    </ligandPart>
</feature>
<evidence type="ECO:0000256" key="14">
    <source>
        <dbReference type="PIRSR" id="PIRSR619791-2"/>
    </source>
</evidence>
<reference evidence="15 16" key="1">
    <citation type="submission" date="2016-05" db="EMBL/GenBank/DDBJ databases">
        <title>A degradative enzymes factory behind the ericoid mycorrhizal symbiosis.</title>
        <authorList>
            <consortium name="DOE Joint Genome Institute"/>
            <person name="Martino E."/>
            <person name="Morin E."/>
            <person name="Grelet G."/>
            <person name="Kuo A."/>
            <person name="Kohler A."/>
            <person name="Daghino S."/>
            <person name="Barry K."/>
            <person name="Choi C."/>
            <person name="Cichocki N."/>
            <person name="Clum A."/>
            <person name="Copeland A."/>
            <person name="Hainaut M."/>
            <person name="Haridas S."/>
            <person name="Labutti K."/>
            <person name="Lindquist E."/>
            <person name="Lipzen A."/>
            <person name="Khouja H.-R."/>
            <person name="Murat C."/>
            <person name="Ohm R."/>
            <person name="Olson A."/>
            <person name="Spatafora J."/>
            <person name="Veneault-Fourrey C."/>
            <person name="Henrissat B."/>
            <person name="Grigoriev I."/>
            <person name="Martin F."/>
            <person name="Perotto S."/>
        </authorList>
    </citation>
    <scope>NUCLEOTIDE SEQUENCE [LARGE SCALE GENOMIC DNA]</scope>
    <source>
        <strain evidence="15 16">UAMH 7357</strain>
    </source>
</reference>
<keyword evidence="10" id="KW-0560">Oxidoreductase</keyword>
<keyword evidence="16" id="KW-1185">Reference proteome</keyword>
<keyword evidence="3 15" id="KW-0575">Peroxidase</keyword>
<keyword evidence="12" id="KW-0443">Lipid metabolism</keyword>
<dbReference type="AlphaFoldDB" id="A0A2J6PFT9"/>
<keyword evidence="8" id="KW-0276">Fatty acid metabolism</keyword>
<dbReference type="InterPro" id="IPR050783">
    <property type="entry name" value="Oxylipin_biosynth_metab"/>
</dbReference>
<dbReference type="InterPro" id="IPR037120">
    <property type="entry name" value="Haem_peroxidase_sf_animal"/>
</dbReference>
<evidence type="ECO:0000256" key="6">
    <source>
        <dbReference type="ARBA" id="ARBA00022767"/>
    </source>
</evidence>
<evidence type="ECO:0000313" key="16">
    <source>
        <dbReference type="Proteomes" id="UP000235672"/>
    </source>
</evidence>
<dbReference type="GO" id="GO:0016702">
    <property type="term" value="F:oxidoreductase activity, acting on single donors with incorporation of molecular oxygen, incorporation of two atoms of oxygen"/>
    <property type="evidence" value="ECO:0007669"/>
    <property type="project" value="TreeGrafter"/>
</dbReference>
<evidence type="ECO:0000256" key="7">
    <source>
        <dbReference type="ARBA" id="ARBA00022821"/>
    </source>
</evidence>
<dbReference type="EMBL" id="KZ613540">
    <property type="protein sequence ID" value="PMD12884.1"/>
    <property type="molecule type" value="Genomic_DNA"/>
</dbReference>
<evidence type="ECO:0000256" key="12">
    <source>
        <dbReference type="ARBA" id="ARBA00023098"/>
    </source>
</evidence>
<dbReference type="CDD" id="cd09818">
    <property type="entry name" value="PIOX_like"/>
    <property type="match status" value="1"/>
</dbReference>
<dbReference type="PANTHER" id="PTHR11903">
    <property type="entry name" value="PROSTAGLANDIN G/H SYNTHASE"/>
    <property type="match status" value="1"/>
</dbReference>
<dbReference type="GO" id="GO:0046872">
    <property type="term" value="F:metal ion binding"/>
    <property type="evidence" value="ECO:0007669"/>
    <property type="project" value="UniProtKB-KW"/>
</dbReference>
<sequence>MSEPSFPGRVLIKVFKGVNKIVAWDKLPSFIGVFNLLAFRLELQKDNLHDVYPDAGAQGTAASCPMKDPRYLVTRNSDGLFNELDEPLMGCTGMRFGRNVSREHTKKPTDEELLTPNPRVVSEQLLKRTEFKPATIVNLLAAAWIQFQLHDWVMHENYDPGTEEISVPLLPDDTWPSRPMKIVRTKPDAPLSKTDESCPAYKNINTAWWDASQMYGSDEATTMTLRKGAVLGKLAMREEGHTEFLPRDSNNLPLTGFNQNWWLGLELMHTLFALEHNAICDMLHEKHPDFSSEQLFDTARIINCALMAKIHTVEWTPAILDHPTINTALHANWWGFVGEKLDKLLGHFSKNEYLQGIPGSGVDQNNVPYSLTEEFVSVYRLHPLIPDNIAFFDTATGSHTKTTPIADLAFQKAQYAIDEKTTFGDAFYSFGINYPGAITHNNHPNFLRQVTTPDGQTRDIATVDILRDRERGVPRYCEFRRLFHMKAPTTFLELTGGNKELADKISSVYAGDLEKVDLLVGMFSEPLPKGFGFSDTAFRVFILMASRRIKSDRFLAGSAWGEHAYTKEGLKWVQDETMGSVLVRHFPELKPALKGNDNAFRPWVKVGKAGEYKGVETTA</sequence>
<dbReference type="SUPFAM" id="SSF48113">
    <property type="entry name" value="Heme-dependent peroxidases"/>
    <property type="match status" value="1"/>
</dbReference>
<keyword evidence="2" id="KW-0444">Lipid biosynthesis</keyword>
<protein>
    <submittedName>
        <fullName evidence="15">Heme peroxidase</fullName>
    </submittedName>
</protein>
<evidence type="ECO:0000256" key="9">
    <source>
        <dbReference type="ARBA" id="ARBA00022964"/>
    </source>
</evidence>
<accession>A0A2J6PFT9</accession>
<dbReference type="InterPro" id="IPR010255">
    <property type="entry name" value="Haem_peroxidase_sf"/>
</dbReference>
<evidence type="ECO:0000256" key="1">
    <source>
        <dbReference type="ARBA" id="ARBA00001913"/>
    </source>
</evidence>